<dbReference type="Gene3D" id="1.10.260.40">
    <property type="entry name" value="lambda repressor-like DNA-binding domains"/>
    <property type="match status" value="1"/>
</dbReference>
<name>A0ABT2SYE3_9FIRM</name>
<sequence length="76" mass="9016">MDTNLQNFNVVGDNVRRYRVEQDLSQKELSERLETYAVYICRGSISRIERHERAVMDFELKALAEALKVTIYDLYE</sequence>
<dbReference type="Pfam" id="PF01381">
    <property type="entry name" value="HTH_3"/>
    <property type="match status" value="1"/>
</dbReference>
<proteinExistence type="predicted"/>
<feature type="domain" description="HTH cro/C1-type" evidence="1">
    <location>
        <begin position="15"/>
        <end position="74"/>
    </location>
</feature>
<dbReference type="InterPro" id="IPR010982">
    <property type="entry name" value="Lambda_DNA-bd_dom_sf"/>
</dbReference>
<dbReference type="Proteomes" id="UP001652432">
    <property type="component" value="Unassembled WGS sequence"/>
</dbReference>
<accession>A0ABT2SYE3</accession>
<evidence type="ECO:0000259" key="1">
    <source>
        <dbReference type="PROSITE" id="PS50943"/>
    </source>
</evidence>
<dbReference type="EMBL" id="JAOQKJ010000001">
    <property type="protein sequence ID" value="MCU6743029.1"/>
    <property type="molecule type" value="Genomic_DNA"/>
</dbReference>
<evidence type="ECO:0000313" key="3">
    <source>
        <dbReference type="Proteomes" id="UP001652432"/>
    </source>
</evidence>
<comment type="caution">
    <text evidence="2">The sequence shown here is derived from an EMBL/GenBank/DDBJ whole genome shotgun (WGS) entry which is preliminary data.</text>
</comment>
<dbReference type="SUPFAM" id="SSF47413">
    <property type="entry name" value="lambda repressor-like DNA-binding domains"/>
    <property type="match status" value="1"/>
</dbReference>
<keyword evidence="3" id="KW-1185">Reference proteome</keyword>
<protein>
    <submittedName>
        <fullName evidence="2">Helix-turn-helix domain-containing protein</fullName>
    </submittedName>
</protein>
<reference evidence="2 3" key="1">
    <citation type="journal article" date="2021" name="ISME Commun">
        <title>Automated analysis of genomic sequences facilitates high-throughput and comprehensive description of bacteria.</title>
        <authorList>
            <person name="Hitch T.C.A."/>
        </authorList>
    </citation>
    <scope>NUCLEOTIDE SEQUENCE [LARGE SCALE GENOMIC DNA]</scope>
    <source>
        <strain evidence="2 3">Sanger_18</strain>
    </source>
</reference>
<dbReference type="InterPro" id="IPR001387">
    <property type="entry name" value="Cro/C1-type_HTH"/>
</dbReference>
<dbReference type="SMART" id="SM00530">
    <property type="entry name" value="HTH_XRE"/>
    <property type="match status" value="1"/>
</dbReference>
<organism evidence="2 3">
    <name type="scientific">Suilimivivens aceti</name>
    <dbReference type="NCBI Taxonomy" id="2981774"/>
    <lineage>
        <taxon>Bacteria</taxon>
        <taxon>Bacillati</taxon>
        <taxon>Bacillota</taxon>
        <taxon>Clostridia</taxon>
        <taxon>Lachnospirales</taxon>
        <taxon>Lachnospiraceae</taxon>
        <taxon>Suilimivivens</taxon>
    </lineage>
</organism>
<dbReference type="RefSeq" id="WP_118798426.1">
    <property type="nucleotide sequence ID" value="NZ_JAOQKJ010000001.1"/>
</dbReference>
<dbReference type="PROSITE" id="PS50943">
    <property type="entry name" value="HTH_CROC1"/>
    <property type="match status" value="1"/>
</dbReference>
<dbReference type="CDD" id="cd00093">
    <property type="entry name" value="HTH_XRE"/>
    <property type="match status" value="1"/>
</dbReference>
<gene>
    <name evidence="2" type="ORF">OCV77_00675</name>
</gene>
<evidence type="ECO:0000313" key="2">
    <source>
        <dbReference type="EMBL" id="MCU6743029.1"/>
    </source>
</evidence>